<dbReference type="Proteomes" id="UP000030445">
    <property type="component" value="Unassembled WGS sequence"/>
</dbReference>
<feature type="transmembrane region" description="Helical" evidence="1">
    <location>
        <begin position="20"/>
        <end position="39"/>
    </location>
</feature>
<keyword evidence="1" id="KW-1133">Transmembrane helix</keyword>
<keyword evidence="1" id="KW-0812">Transmembrane</keyword>
<evidence type="ECO:0000256" key="1">
    <source>
        <dbReference type="SAM" id="Phobius"/>
    </source>
</evidence>
<name>A0A0A2A9A0_PROMR</name>
<reference evidence="3" key="1">
    <citation type="journal article" date="2014" name="Sci. Data">
        <title>Genomes of diverse isolates of the marine cyanobacterium Prochlorococcus.</title>
        <authorList>
            <person name="Biller S."/>
            <person name="Berube P."/>
            <person name="Thompson J."/>
            <person name="Kelly L."/>
            <person name="Roggensack S."/>
            <person name="Awad L."/>
            <person name="Roache-Johnson K."/>
            <person name="Ding H."/>
            <person name="Giovannoni S.J."/>
            <person name="Moore L.R."/>
            <person name="Chisholm S.W."/>
        </authorList>
    </citation>
    <scope>NUCLEOTIDE SEQUENCE [LARGE SCALE GENOMIC DNA]</scope>
    <source>
        <strain evidence="3">MIT 9302</strain>
    </source>
</reference>
<protein>
    <submittedName>
        <fullName evidence="2">Uncharacterized protein</fullName>
    </submittedName>
</protein>
<dbReference type="RefSeq" id="WP_032527306.1">
    <property type="nucleotide sequence ID" value="NZ_CP138951.1"/>
</dbReference>
<evidence type="ECO:0000313" key="2">
    <source>
        <dbReference type="EMBL" id="KGF97054.1"/>
    </source>
</evidence>
<comment type="caution">
    <text evidence="2">The sequence shown here is derived from an EMBL/GenBank/DDBJ whole genome shotgun (WGS) entry which is preliminary data.</text>
</comment>
<dbReference type="EMBL" id="JNAM01000011">
    <property type="protein sequence ID" value="KGF97054.1"/>
    <property type="molecule type" value="Genomic_DNA"/>
</dbReference>
<organism evidence="2 3">
    <name type="scientific">Prochlorococcus marinus str. MIT 9302</name>
    <dbReference type="NCBI Taxonomy" id="74545"/>
    <lineage>
        <taxon>Bacteria</taxon>
        <taxon>Bacillati</taxon>
        <taxon>Cyanobacteriota</taxon>
        <taxon>Cyanophyceae</taxon>
        <taxon>Synechococcales</taxon>
        <taxon>Prochlorococcaceae</taxon>
        <taxon>Prochlorococcus</taxon>
    </lineage>
</organism>
<dbReference type="STRING" id="74545.EU96_1695"/>
<dbReference type="OrthoDB" id="541659at2"/>
<sequence>MILIFSYVKYSEASFPMTGQYTALLLITSVIWVLLWFGYRQNKINDEIKNKEKEERINAKIQRRKKLESLYPSSKKKV</sequence>
<gene>
    <name evidence="2" type="ORF">EU96_1695</name>
</gene>
<evidence type="ECO:0000313" key="3">
    <source>
        <dbReference type="Proteomes" id="UP000030445"/>
    </source>
</evidence>
<accession>A0A0A2A9A0</accession>
<dbReference type="AlphaFoldDB" id="A0A0A2A9A0"/>
<proteinExistence type="predicted"/>
<keyword evidence="1" id="KW-0472">Membrane</keyword>